<organism evidence="2 3">
    <name type="scientific">Aquimarina aggregata</name>
    <dbReference type="NCBI Taxonomy" id="1642818"/>
    <lineage>
        <taxon>Bacteria</taxon>
        <taxon>Pseudomonadati</taxon>
        <taxon>Bacteroidota</taxon>
        <taxon>Flavobacteriia</taxon>
        <taxon>Flavobacteriales</taxon>
        <taxon>Flavobacteriaceae</taxon>
        <taxon>Aquimarina</taxon>
    </lineage>
</organism>
<feature type="transmembrane region" description="Helical" evidence="1">
    <location>
        <begin position="6"/>
        <end position="25"/>
    </location>
</feature>
<sequence>MKINWGTAIVLVFIGFISFILYFVVRMNTEQKFTHDLVTEEYYKEELAFQKEINAEKNAKTLEGTIQIKKTDSGLLILFPKHTNSEDISGTLSFYRPSNKKLDFEVPISLSNAQMLIPDKNLIEGRWNITIDWEFDHTPYLFKKSFMY</sequence>
<dbReference type="InterPro" id="IPR008620">
    <property type="entry name" value="FixH"/>
</dbReference>
<dbReference type="Proteomes" id="UP000076715">
    <property type="component" value="Unassembled WGS sequence"/>
</dbReference>
<dbReference type="AlphaFoldDB" id="A0A162ZS48"/>
<keyword evidence="1" id="KW-0812">Transmembrane</keyword>
<reference evidence="2 3" key="1">
    <citation type="submission" date="2016-01" db="EMBL/GenBank/DDBJ databases">
        <title>The draft genome sequence of Aquimarina sp. RZW4-3-2.</title>
        <authorList>
            <person name="Wang Y."/>
        </authorList>
    </citation>
    <scope>NUCLEOTIDE SEQUENCE [LARGE SCALE GENOMIC DNA]</scope>
    <source>
        <strain evidence="2 3">RZW4-3-2</strain>
    </source>
</reference>
<evidence type="ECO:0000313" key="3">
    <source>
        <dbReference type="Proteomes" id="UP000076715"/>
    </source>
</evidence>
<dbReference type="RefSeq" id="WP_066316159.1">
    <property type="nucleotide sequence ID" value="NZ_LQRT01000024.1"/>
</dbReference>
<dbReference type="STRING" id="1642818.AWE51_10140"/>
<keyword evidence="1" id="KW-0472">Membrane</keyword>
<accession>A0A162ZS48</accession>
<name>A0A162ZS48_9FLAO</name>
<dbReference type="Pfam" id="PF05751">
    <property type="entry name" value="FixH"/>
    <property type="match status" value="1"/>
</dbReference>
<proteinExistence type="predicted"/>
<protein>
    <submittedName>
        <fullName evidence="2">Cytochrome C oxidase Cbb3</fullName>
    </submittedName>
</protein>
<evidence type="ECO:0000313" key="2">
    <source>
        <dbReference type="EMBL" id="KZS39990.1"/>
    </source>
</evidence>
<evidence type="ECO:0000256" key="1">
    <source>
        <dbReference type="SAM" id="Phobius"/>
    </source>
</evidence>
<dbReference type="EMBL" id="LQRT01000024">
    <property type="protein sequence ID" value="KZS39990.1"/>
    <property type="molecule type" value="Genomic_DNA"/>
</dbReference>
<gene>
    <name evidence="2" type="ORF">AWE51_10140</name>
</gene>
<keyword evidence="1" id="KW-1133">Transmembrane helix</keyword>
<comment type="caution">
    <text evidence="2">The sequence shown here is derived from an EMBL/GenBank/DDBJ whole genome shotgun (WGS) entry which is preliminary data.</text>
</comment>
<keyword evidence="3" id="KW-1185">Reference proteome</keyword>
<dbReference type="OrthoDB" id="1493774at2"/>